<gene>
    <name evidence="2" type="ORF">MARPO_0068s0090</name>
</gene>
<keyword evidence="1" id="KW-0732">Signal</keyword>
<dbReference type="AlphaFoldDB" id="A0A2R6WPU4"/>
<sequence length="99" mass="11145">MPCLAWPRALGTASLFRLGVIFCPSASSFSHVQHVLSCQKPRAQLRGVSFIRSKVPRAFLFCKEQKMNRVHKFPGRSMEILVPLWARSSSCSLSISRQP</sequence>
<dbReference type="Proteomes" id="UP000244005">
    <property type="component" value="Unassembled WGS sequence"/>
</dbReference>
<evidence type="ECO:0000256" key="1">
    <source>
        <dbReference type="SAM" id="SignalP"/>
    </source>
</evidence>
<evidence type="ECO:0000313" key="3">
    <source>
        <dbReference type="Proteomes" id="UP000244005"/>
    </source>
</evidence>
<evidence type="ECO:0008006" key="4">
    <source>
        <dbReference type="Google" id="ProtNLM"/>
    </source>
</evidence>
<dbReference type="EMBL" id="KZ772740">
    <property type="protein sequence ID" value="PTQ35882.1"/>
    <property type="molecule type" value="Genomic_DNA"/>
</dbReference>
<feature type="chain" id="PRO_5015358267" description="Secreted protein" evidence="1">
    <location>
        <begin position="29"/>
        <end position="99"/>
    </location>
</feature>
<organism evidence="2 3">
    <name type="scientific">Marchantia polymorpha</name>
    <name type="common">Common liverwort</name>
    <name type="synonym">Marchantia aquatica</name>
    <dbReference type="NCBI Taxonomy" id="3197"/>
    <lineage>
        <taxon>Eukaryota</taxon>
        <taxon>Viridiplantae</taxon>
        <taxon>Streptophyta</taxon>
        <taxon>Embryophyta</taxon>
        <taxon>Marchantiophyta</taxon>
        <taxon>Marchantiopsida</taxon>
        <taxon>Marchantiidae</taxon>
        <taxon>Marchantiales</taxon>
        <taxon>Marchantiaceae</taxon>
        <taxon>Marchantia</taxon>
    </lineage>
</organism>
<feature type="signal peptide" evidence="1">
    <location>
        <begin position="1"/>
        <end position="28"/>
    </location>
</feature>
<reference evidence="3" key="1">
    <citation type="journal article" date="2017" name="Cell">
        <title>Insights into land plant evolution garnered from the Marchantia polymorpha genome.</title>
        <authorList>
            <person name="Bowman J.L."/>
            <person name="Kohchi T."/>
            <person name="Yamato K.T."/>
            <person name="Jenkins J."/>
            <person name="Shu S."/>
            <person name="Ishizaki K."/>
            <person name="Yamaoka S."/>
            <person name="Nishihama R."/>
            <person name="Nakamura Y."/>
            <person name="Berger F."/>
            <person name="Adam C."/>
            <person name="Aki S.S."/>
            <person name="Althoff F."/>
            <person name="Araki T."/>
            <person name="Arteaga-Vazquez M.A."/>
            <person name="Balasubrmanian S."/>
            <person name="Barry K."/>
            <person name="Bauer D."/>
            <person name="Boehm C.R."/>
            <person name="Briginshaw L."/>
            <person name="Caballero-Perez J."/>
            <person name="Catarino B."/>
            <person name="Chen F."/>
            <person name="Chiyoda S."/>
            <person name="Chovatia M."/>
            <person name="Davies K.M."/>
            <person name="Delmans M."/>
            <person name="Demura T."/>
            <person name="Dierschke T."/>
            <person name="Dolan L."/>
            <person name="Dorantes-Acosta A.E."/>
            <person name="Eklund D.M."/>
            <person name="Florent S.N."/>
            <person name="Flores-Sandoval E."/>
            <person name="Fujiyama A."/>
            <person name="Fukuzawa H."/>
            <person name="Galik B."/>
            <person name="Grimanelli D."/>
            <person name="Grimwood J."/>
            <person name="Grossniklaus U."/>
            <person name="Hamada T."/>
            <person name="Haseloff J."/>
            <person name="Hetherington A.J."/>
            <person name="Higo A."/>
            <person name="Hirakawa Y."/>
            <person name="Hundley H.N."/>
            <person name="Ikeda Y."/>
            <person name="Inoue K."/>
            <person name="Inoue S.I."/>
            <person name="Ishida S."/>
            <person name="Jia Q."/>
            <person name="Kakita M."/>
            <person name="Kanazawa T."/>
            <person name="Kawai Y."/>
            <person name="Kawashima T."/>
            <person name="Kennedy M."/>
            <person name="Kinose K."/>
            <person name="Kinoshita T."/>
            <person name="Kohara Y."/>
            <person name="Koide E."/>
            <person name="Komatsu K."/>
            <person name="Kopischke S."/>
            <person name="Kubo M."/>
            <person name="Kyozuka J."/>
            <person name="Lagercrantz U."/>
            <person name="Lin S.S."/>
            <person name="Lindquist E."/>
            <person name="Lipzen A.M."/>
            <person name="Lu C.W."/>
            <person name="De Luna E."/>
            <person name="Martienssen R.A."/>
            <person name="Minamino N."/>
            <person name="Mizutani M."/>
            <person name="Mizutani M."/>
            <person name="Mochizuki N."/>
            <person name="Monte I."/>
            <person name="Mosher R."/>
            <person name="Nagasaki H."/>
            <person name="Nakagami H."/>
            <person name="Naramoto S."/>
            <person name="Nishitani K."/>
            <person name="Ohtani M."/>
            <person name="Okamoto T."/>
            <person name="Okumura M."/>
            <person name="Phillips J."/>
            <person name="Pollak B."/>
            <person name="Reinders A."/>
            <person name="Rovekamp M."/>
            <person name="Sano R."/>
            <person name="Sawa S."/>
            <person name="Schmid M.W."/>
            <person name="Shirakawa M."/>
            <person name="Solano R."/>
            <person name="Spunde A."/>
            <person name="Suetsugu N."/>
            <person name="Sugano S."/>
            <person name="Sugiyama A."/>
            <person name="Sun R."/>
            <person name="Suzuki Y."/>
            <person name="Takenaka M."/>
            <person name="Takezawa D."/>
            <person name="Tomogane H."/>
            <person name="Tsuzuki M."/>
            <person name="Ueda T."/>
            <person name="Umeda M."/>
            <person name="Ward J.M."/>
            <person name="Watanabe Y."/>
            <person name="Yazaki K."/>
            <person name="Yokoyama R."/>
            <person name="Yoshitake Y."/>
            <person name="Yotsui I."/>
            <person name="Zachgo S."/>
            <person name="Schmutz J."/>
        </authorList>
    </citation>
    <scope>NUCLEOTIDE SEQUENCE [LARGE SCALE GENOMIC DNA]</scope>
    <source>
        <strain evidence="3">Tak-1</strain>
    </source>
</reference>
<evidence type="ECO:0000313" key="2">
    <source>
        <dbReference type="EMBL" id="PTQ35882.1"/>
    </source>
</evidence>
<name>A0A2R6WPU4_MARPO</name>
<protein>
    <recommendedName>
        <fullName evidence="4">Secreted protein</fullName>
    </recommendedName>
</protein>
<accession>A0A2R6WPU4</accession>
<dbReference type="Gramene" id="Mp7g09370.1">
    <property type="protein sequence ID" value="Mp7g09370.1.cds1"/>
    <property type="gene ID" value="Mp7g09370"/>
</dbReference>
<proteinExistence type="predicted"/>
<keyword evidence="3" id="KW-1185">Reference proteome</keyword>